<proteinExistence type="predicted"/>
<reference evidence="5" key="1">
    <citation type="submission" date="2016-06" db="UniProtKB">
        <authorList>
            <consortium name="WormBaseParasite"/>
        </authorList>
    </citation>
    <scope>IDENTIFICATION</scope>
</reference>
<feature type="compositionally biased region" description="Basic and acidic residues" evidence="1">
    <location>
        <begin position="161"/>
        <end position="178"/>
    </location>
</feature>
<evidence type="ECO:0000313" key="4">
    <source>
        <dbReference type="Proteomes" id="UP000050794"/>
    </source>
</evidence>
<gene>
    <name evidence="3" type="ORF">TCNE_LOCUS14385</name>
</gene>
<accession>A0A183V0W3</accession>
<evidence type="ECO:0000256" key="2">
    <source>
        <dbReference type="SAM" id="Phobius"/>
    </source>
</evidence>
<dbReference type="EMBL" id="UYWY01022225">
    <property type="protein sequence ID" value="VDM45706.1"/>
    <property type="molecule type" value="Genomic_DNA"/>
</dbReference>
<protein>
    <submittedName>
        <fullName evidence="5">Col_cuticle_N domain-containing protein</fullName>
    </submittedName>
</protein>
<feature type="transmembrane region" description="Helical" evidence="2">
    <location>
        <begin position="93"/>
        <end position="117"/>
    </location>
</feature>
<organism evidence="4 5">
    <name type="scientific">Toxocara canis</name>
    <name type="common">Canine roundworm</name>
    <dbReference type="NCBI Taxonomy" id="6265"/>
    <lineage>
        <taxon>Eukaryota</taxon>
        <taxon>Metazoa</taxon>
        <taxon>Ecdysozoa</taxon>
        <taxon>Nematoda</taxon>
        <taxon>Chromadorea</taxon>
        <taxon>Rhabditida</taxon>
        <taxon>Spirurina</taxon>
        <taxon>Ascaridomorpha</taxon>
        <taxon>Ascaridoidea</taxon>
        <taxon>Toxocaridae</taxon>
        <taxon>Toxocara</taxon>
    </lineage>
</organism>
<evidence type="ECO:0000256" key="1">
    <source>
        <dbReference type="SAM" id="MobiDB-lite"/>
    </source>
</evidence>
<dbReference type="AlphaFoldDB" id="A0A183V0W3"/>
<evidence type="ECO:0000313" key="3">
    <source>
        <dbReference type="EMBL" id="VDM45706.1"/>
    </source>
</evidence>
<name>A0A183V0W3_TOXCA</name>
<keyword evidence="2" id="KW-0812">Transmembrane</keyword>
<keyword evidence="4" id="KW-1185">Reference proteome</keyword>
<reference evidence="3 4" key="2">
    <citation type="submission" date="2018-11" db="EMBL/GenBank/DDBJ databases">
        <authorList>
            <consortium name="Pathogen Informatics"/>
        </authorList>
    </citation>
    <scope>NUCLEOTIDE SEQUENCE [LARGE SCALE GENOMIC DNA]</scope>
</reference>
<feature type="region of interest" description="Disordered" evidence="1">
    <location>
        <begin position="160"/>
        <end position="195"/>
    </location>
</feature>
<dbReference type="Proteomes" id="UP000050794">
    <property type="component" value="Unassembled WGS sequence"/>
</dbReference>
<keyword evidence="2" id="KW-0472">Membrane</keyword>
<dbReference type="WBParaSite" id="TCNE_0001438301-mRNA-1">
    <property type="protein sequence ID" value="TCNE_0001438301-mRNA-1"/>
    <property type="gene ID" value="TCNE_0001438301"/>
</dbReference>
<evidence type="ECO:0000313" key="5">
    <source>
        <dbReference type="WBParaSite" id="TCNE_0001438301-mRNA-1"/>
    </source>
</evidence>
<keyword evidence="2" id="KW-1133">Transmembrane helix</keyword>
<sequence length="195" mass="21469">HSSASAKRRNTPLNNDAQEVEQVQGSGFGPDPFNTLKIYKTKLTFEAVNESIGGASGKATAEKKLKTVQNTTPKIDHLVAPKKPFMLTCRRQVIVAAVISAFFSIAALATFSMLYAIHEHLQDVCMSLEDLQTRTHAMVEQTRVVLDGIQDAECEIPTEMVKQKSELPAESAKPKDGQRTAANVGTKKVKKFRKR</sequence>